<dbReference type="CDD" id="cd13530">
    <property type="entry name" value="PBP2_peptides_like"/>
    <property type="match status" value="1"/>
</dbReference>
<gene>
    <name evidence="5" type="ORF">SD37_01595</name>
</gene>
<dbReference type="InterPro" id="IPR001320">
    <property type="entry name" value="Iontro_rcpt_C"/>
</dbReference>
<evidence type="ECO:0000259" key="4">
    <source>
        <dbReference type="SMART" id="SM00079"/>
    </source>
</evidence>
<dbReference type="STRING" id="31958.SD37_01595"/>
<dbReference type="KEGG" id="aori:SD37_01595"/>
<reference evidence="5 6" key="1">
    <citation type="journal article" date="2015" name="Genome Announc.">
        <title>Draft Genome Sequence of Norvancomycin-Producing Strain Amycolatopsis orientalis CPCC200066.</title>
        <authorList>
            <person name="Lei X."/>
            <person name="Yuan F."/>
            <person name="Shi Y."/>
            <person name="Li X."/>
            <person name="Wang L."/>
            <person name="Hong B."/>
        </authorList>
    </citation>
    <scope>NUCLEOTIDE SEQUENCE [LARGE SCALE GENOMIC DNA]</scope>
    <source>
        <strain evidence="5 6">B-37</strain>
    </source>
</reference>
<dbReference type="SUPFAM" id="SSF53850">
    <property type="entry name" value="Periplasmic binding protein-like II"/>
    <property type="match status" value="1"/>
</dbReference>
<dbReference type="SMART" id="SM00079">
    <property type="entry name" value="PBPe"/>
    <property type="match status" value="1"/>
</dbReference>
<dbReference type="PROSITE" id="PS51257">
    <property type="entry name" value="PROKAR_LIPOPROTEIN"/>
    <property type="match status" value="1"/>
</dbReference>
<keyword evidence="1 2" id="KW-0732">Signal</keyword>
<dbReference type="Gene3D" id="3.40.190.10">
    <property type="entry name" value="Periplasmic binding protein-like II"/>
    <property type="match status" value="2"/>
</dbReference>
<name>A0A193BQJ6_AMYOR</name>
<dbReference type="GO" id="GO:0016020">
    <property type="term" value="C:membrane"/>
    <property type="evidence" value="ECO:0007669"/>
    <property type="project" value="InterPro"/>
</dbReference>
<accession>A0A193BQJ6</accession>
<dbReference type="GO" id="GO:0015276">
    <property type="term" value="F:ligand-gated monoatomic ion channel activity"/>
    <property type="evidence" value="ECO:0007669"/>
    <property type="project" value="InterPro"/>
</dbReference>
<dbReference type="AlphaFoldDB" id="A0A193BQJ6"/>
<dbReference type="Proteomes" id="UP000093695">
    <property type="component" value="Chromosome"/>
</dbReference>
<dbReference type="Pfam" id="PF00497">
    <property type="entry name" value="SBP_bac_3"/>
    <property type="match status" value="1"/>
</dbReference>
<dbReference type="PANTHER" id="PTHR35936:SF17">
    <property type="entry name" value="ARGININE-BINDING EXTRACELLULAR PROTEIN ARTP"/>
    <property type="match status" value="1"/>
</dbReference>
<protein>
    <submittedName>
        <fullName evidence="5">ABC transporter substrate-binding protein</fullName>
    </submittedName>
</protein>
<organism evidence="5 6">
    <name type="scientific">Amycolatopsis orientalis</name>
    <name type="common">Nocardia orientalis</name>
    <dbReference type="NCBI Taxonomy" id="31958"/>
    <lineage>
        <taxon>Bacteria</taxon>
        <taxon>Bacillati</taxon>
        <taxon>Actinomycetota</taxon>
        <taxon>Actinomycetes</taxon>
        <taxon>Pseudonocardiales</taxon>
        <taxon>Pseudonocardiaceae</taxon>
        <taxon>Amycolatopsis</taxon>
    </lineage>
</organism>
<dbReference type="EMBL" id="CP016174">
    <property type="protein sequence ID" value="ANN14476.1"/>
    <property type="molecule type" value="Genomic_DNA"/>
</dbReference>
<proteinExistence type="predicted"/>
<dbReference type="InterPro" id="IPR001638">
    <property type="entry name" value="Solute-binding_3/MltF_N"/>
</dbReference>
<feature type="domain" description="Ionotropic glutamate receptor C-terminal" evidence="4">
    <location>
        <begin position="33"/>
        <end position="250"/>
    </location>
</feature>
<evidence type="ECO:0000259" key="3">
    <source>
        <dbReference type="SMART" id="SM00062"/>
    </source>
</evidence>
<sequence length="263" mass="27370">MKKSLAAVRVLTAASLVAVLAACGGGESASGGTLRVGTLSDSKPNAYQENGVFTGFDNELLKAIATSQNLKLEFVSTEFSTLLSQVANGKFDIGSSGISQTDERRKTVDFSAPYNYQSLGIEARDGVGITDENSLAGKRVGVVQGTVSDSWLAANAPAAQAVRFPQDAAALAALKAGAIDGAIFDQATAEDYAAKNPDAKLKVVKAITTTIPHGFAVKKGNTELVGKLNAGLKQVIADGTWEKVHQRFEPNAPVPAEFKAGQQ</sequence>
<feature type="signal peptide" evidence="2">
    <location>
        <begin position="1"/>
        <end position="21"/>
    </location>
</feature>
<dbReference type="eggNOG" id="COG0834">
    <property type="taxonomic scope" value="Bacteria"/>
</dbReference>
<dbReference type="SMART" id="SM00062">
    <property type="entry name" value="PBPb"/>
    <property type="match status" value="1"/>
</dbReference>
<evidence type="ECO:0000256" key="1">
    <source>
        <dbReference type="ARBA" id="ARBA00022729"/>
    </source>
</evidence>
<feature type="chain" id="PRO_5039256223" evidence="2">
    <location>
        <begin position="22"/>
        <end position="263"/>
    </location>
</feature>
<keyword evidence="6" id="KW-1185">Reference proteome</keyword>
<feature type="domain" description="Solute-binding protein family 3/N-terminal" evidence="3">
    <location>
        <begin position="33"/>
        <end position="252"/>
    </location>
</feature>
<evidence type="ECO:0000256" key="2">
    <source>
        <dbReference type="SAM" id="SignalP"/>
    </source>
</evidence>
<dbReference type="PANTHER" id="PTHR35936">
    <property type="entry name" value="MEMBRANE-BOUND LYTIC MUREIN TRANSGLYCOSYLASE F"/>
    <property type="match status" value="1"/>
</dbReference>
<evidence type="ECO:0000313" key="6">
    <source>
        <dbReference type="Proteomes" id="UP000093695"/>
    </source>
</evidence>
<evidence type="ECO:0000313" key="5">
    <source>
        <dbReference type="EMBL" id="ANN14476.1"/>
    </source>
</evidence>
<dbReference type="RefSeq" id="WP_044854010.1">
    <property type="nucleotide sequence ID" value="NZ_CP016174.1"/>
</dbReference>